<keyword evidence="2" id="KW-1185">Reference proteome</keyword>
<sequence length="89" mass="10454">MMEVTVAKRRRSWEWRVHDHNGTLIMHGRERTRPAARYQGYRTLFMMLAVGRRPIEPRASNVRPEPETGRIVAADLTHLRRPARPLTPD</sequence>
<accession>A0A0R3KHX8</accession>
<dbReference type="OrthoDB" id="8241297at2"/>
<evidence type="ECO:0000313" key="2">
    <source>
        <dbReference type="Proteomes" id="UP000051913"/>
    </source>
</evidence>
<dbReference type="RefSeq" id="WP_156439673.1">
    <property type="nucleotide sequence ID" value="NZ_LLXY01000183.1"/>
</dbReference>
<dbReference type="Proteomes" id="UP000051913">
    <property type="component" value="Unassembled WGS sequence"/>
</dbReference>
<organism evidence="1 2">
    <name type="scientific">Bradyrhizobium valentinum</name>
    <dbReference type="NCBI Taxonomy" id="1518501"/>
    <lineage>
        <taxon>Bacteria</taxon>
        <taxon>Pseudomonadati</taxon>
        <taxon>Pseudomonadota</taxon>
        <taxon>Alphaproteobacteria</taxon>
        <taxon>Hyphomicrobiales</taxon>
        <taxon>Nitrobacteraceae</taxon>
        <taxon>Bradyrhizobium</taxon>
    </lineage>
</organism>
<gene>
    <name evidence="1" type="ORF">CP49_28440</name>
</gene>
<name>A0A0R3KHX8_9BRAD</name>
<proteinExistence type="predicted"/>
<reference evidence="1 2" key="1">
    <citation type="submission" date="2014-03" db="EMBL/GenBank/DDBJ databases">
        <title>Bradyrhizobium valentinum sp. nov., isolated from effective nodules of Lupinus mariae-josephae, a lupine endemic of basic-lime soils in Eastern Spain.</title>
        <authorList>
            <person name="Duran D."/>
            <person name="Rey L."/>
            <person name="Navarro A."/>
            <person name="Busquets A."/>
            <person name="Imperial J."/>
            <person name="Ruiz-Argueso T."/>
        </authorList>
    </citation>
    <scope>NUCLEOTIDE SEQUENCE [LARGE SCALE GENOMIC DNA]</scope>
    <source>
        <strain evidence="1 2">LmjM3</strain>
    </source>
</reference>
<comment type="caution">
    <text evidence="1">The sequence shown here is derived from an EMBL/GenBank/DDBJ whole genome shotgun (WGS) entry which is preliminary data.</text>
</comment>
<dbReference type="EMBL" id="LLXX01000203">
    <property type="protein sequence ID" value="KRQ95305.1"/>
    <property type="molecule type" value="Genomic_DNA"/>
</dbReference>
<protein>
    <submittedName>
        <fullName evidence="1">Uncharacterized protein</fullName>
    </submittedName>
</protein>
<dbReference type="AlphaFoldDB" id="A0A0R3KHX8"/>
<evidence type="ECO:0000313" key="1">
    <source>
        <dbReference type="EMBL" id="KRQ95305.1"/>
    </source>
</evidence>